<name>A0A7K3WTR9_9FLAO</name>
<dbReference type="RefSeq" id="WP_163286272.1">
    <property type="nucleotide sequence ID" value="NZ_JAAGVY010000035.1"/>
</dbReference>
<dbReference type="AlphaFoldDB" id="A0A7K3WTR9"/>
<organism evidence="1 2">
    <name type="scientific">Cryomorpha ignava</name>
    <dbReference type="NCBI Taxonomy" id="101383"/>
    <lineage>
        <taxon>Bacteria</taxon>
        <taxon>Pseudomonadati</taxon>
        <taxon>Bacteroidota</taxon>
        <taxon>Flavobacteriia</taxon>
        <taxon>Flavobacteriales</taxon>
        <taxon>Cryomorphaceae</taxon>
        <taxon>Cryomorpha</taxon>
    </lineage>
</organism>
<proteinExistence type="predicted"/>
<evidence type="ECO:0000313" key="2">
    <source>
        <dbReference type="Proteomes" id="UP000486602"/>
    </source>
</evidence>
<comment type="caution">
    <text evidence="1">The sequence shown here is derived from an EMBL/GenBank/DDBJ whole genome shotgun (WGS) entry which is preliminary data.</text>
</comment>
<dbReference type="InterPro" id="IPR035093">
    <property type="entry name" value="RelE/ParE_toxin_dom_sf"/>
</dbReference>
<dbReference type="Proteomes" id="UP000486602">
    <property type="component" value="Unassembled WGS sequence"/>
</dbReference>
<dbReference type="Gene3D" id="3.30.2310.20">
    <property type="entry name" value="RelE-like"/>
    <property type="match status" value="1"/>
</dbReference>
<evidence type="ECO:0000313" key="1">
    <source>
        <dbReference type="EMBL" id="NEN24876.1"/>
    </source>
</evidence>
<accession>A0A7K3WTR9</accession>
<reference evidence="1 2" key="1">
    <citation type="submission" date="2020-02" db="EMBL/GenBank/DDBJ databases">
        <title>Out from the shadows clarifying the taxonomy of the family Cryomorphaceae and related taxa by utilizing the GTDB taxonomic framework.</title>
        <authorList>
            <person name="Bowman J.P."/>
        </authorList>
    </citation>
    <scope>NUCLEOTIDE SEQUENCE [LARGE SCALE GENOMIC DNA]</scope>
    <source>
        <strain evidence="1 2">QSSC 1-22</strain>
    </source>
</reference>
<protein>
    <submittedName>
        <fullName evidence="1">Type II toxin-antitoxin system RelE/ParE family toxin</fullName>
    </submittedName>
</protein>
<gene>
    <name evidence="1" type="ORF">G3O08_15340</name>
</gene>
<sequence length="32" mass="3892">MSDYFLSEAARTDLKNIYRFGYERFGEQQAER</sequence>
<keyword evidence="2" id="KW-1185">Reference proteome</keyword>
<dbReference type="EMBL" id="JAAGVY010000035">
    <property type="protein sequence ID" value="NEN24876.1"/>
    <property type="molecule type" value="Genomic_DNA"/>
</dbReference>